<keyword evidence="3" id="KW-1185">Reference proteome</keyword>
<dbReference type="Pfam" id="PF01497">
    <property type="entry name" value="Peripla_BP_2"/>
    <property type="match status" value="1"/>
</dbReference>
<evidence type="ECO:0000313" key="3">
    <source>
        <dbReference type="Proteomes" id="UP000018850"/>
    </source>
</evidence>
<dbReference type="PANTHER" id="PTHR30535">
    <property type="entry name" value="VITAMIN B12-BINDING PROTEIN"/>
    <property type="match status" value="1"/>
</dbReference>
<dbReference type="CDD" id="cd01141">
    <property type="entry name" value="TroA_d"/>
    <property type="match status" value="1"/>
</dbReference>
<protein>
    <submittedName>
        <fullName evidence="2">ABC transporter periplasmic-binding protein</fullName>
    </submittedName>
</protein>
<dbReference type="SUPFAM" id="SSF53807">
    <property type="entry name" value="Helical backbone' metal receptor"/>
    <property type="match status" value="1"/>
</dbReference>
<dbReference type="AlphaFoldDB" id="W2UPM2"/>
<dbReference type="Proteomes" id="UP000018850">
    <property type="component" value="Unassembled WGS sequence"/>
</dbReference>
<dbReference type="PANTHER" id="PTHR30535:SF34">
    <property type="entry name" value="MOLYBDATE-BINDING PROTEIN MOLA"/>
    <property type="match status" value="1"/>
</dbReference>
<dbReference type="STRING" id="376730.SAMN04487906_0689"/>
<evidence type="ECO:0000313" key="2">
    <source>
        <dbReference type="EMBL" id="ETN95948.1"/>
    </source>
</evidence>
<dbReference type="InterPro" id="IPR050902">
    <property type="entry name" value="ABC_Transporter_SBP"/>
</dbReference>
<dbReference type="EMBL" id="AYXY01000019">
    <property type="protein sequence ID" value="ETN95948.1"/>
    <property type="molecule type" value="Genomic_DNA"/>
</dbReference>
<dbReference type="eggNOG" id="COG0614">
    <property type="taxonomic scope" value="Bacteria"/>
</dbReference>
<name>W2UPM2_9FLAO</name>
<feature type="domain" description="Fe/B12 periplasmic-binding" evidence="1">
    <location>
        <begin position="97"/>
        <end position="369"/>
    </location>
</feature>
<evidence type="ECO:0000259" key="1">
    <source>
        <dbReference type="PROSITE" id="PS50983"/>
    </source>
</evidence>
<dbReference type="PATRIC" id="fig|1286632.3.peg.1658"/>
<dbReference type="RefSeq" id="WP_038264747.1">
    <property type="nucleotide sequence ID" value="NZ_AYXY01000019.1"/>
</dbReference>
<dbReference type="PROSITE" id="PS50983">
    <property type="entry name" value="FE_B12_PBP"/>
    <property type="match status" value="1"/>
</dbReference>
<dbReference type="PROSITE" id="PS51257">
    <property type="entry name" value="PROKAR_LIPOPROTEIN"/>
    <property type="match status" value="1"/>
</dbReference>
<dbReference type="InterPro" id="IPR002491">
    <property type="entry name" value="ABC_transptr_periplasmic_BD"/>
</dbReference>
<reference evidence="3" key="1">
    <citation type="submission" date="2013-11" db="EMBL/GenBank/DDBJ databases">
        <title>Draft genome sequence from a member of Zhouia, isolated tidal flat.</title>
        <authorList>
            <person name="Jin H."/>
            <person name="Jeon C.O."/>
        </authorList>
    </citation>
    <scope>NUCLEOTIDE SEQUENCE [LARGE SCALE GENOMIC DNA]</scope>
    <source>
        <strain evidence="3">AD3</strain>
    </source>
</reference>
<dbReference type="GO" id="GO:0071281">
    <property type="term" value="P:cellular response to iron ion"/>
    <property type="evidence" value="ECO:0007669"/>
    <property type="project" value="TreeGrafter"/>
</dbReference>
<accession>W2UPM2</accession>
<proteinExistence type="predicted"/>
<organism evidence="2 3">
    <name type="scientific">Zhouia amylolytica AD3</name>
    <dbReference type="NCBI Taxonomy" id="1286632"/>
    <lineage>
        <taxon>Bacteria</taxon>
        <taxon>Pseudomonadati</taxon>
        <taxon>Bacteroidota</taxon>
        <taxon>Flavobacteriia</taxon>
        <taxon>Flavobacteriales</taxon>
        <taxon>Flavobacteriaceae</taxon>
        <taxon>Zhouia</taxon>
    </lineage>
</organism>
<dbReference type="Gene3D" id="3.40.50.1980">
    <property type="entry name" value="Nitrogenase molybdenum iron protein domain"/>
    <property type="match status" value="2"/>
</dbReference>
<sequence>MFQYKYFFTCLILMLAFTGCKEKKSSSSKGVRNSDVELVDIEYAKGFTISKNSQYTTIDVLGPWPNSEESFKYVLIPKGANAPQIDYDALIEVPIDKIVVTSTTHIPALEALNEIDKLVGFPDTKYVSSEAARKRIDNGEIIELGMNESINTEILIDMKPDVVVGFSINSQNKTYDAIQRSGISVAYNGDWAEETPLGKAEWIKFFAPFFGKEKLADSIFNSIEKEYQRVKDIAKKSKSRPTVFSGAMFKDVWYMPTGESWAGQFLKDANANYLWKETKGTGSLALNFESVLEKAKNADVWLGSSQFTSYAELDDSNPHYSLFDAYKNKNIYTFSLTKGATGGILYYELAPNRPDVVLKDIIHILHPELLPNHKLFFFKPLE</sequence>
<reference evidence="2 3" key="2">
    <citation type="journal article" date="2016" name="Genome Announc.">
        <title>Draft Genome Sequence of Zhouia amylolytica AD3, Isolated from Tidal Flat Sediment.</title>
        <authorList>
            <person name="Jia B."/>
            <person name="Jin H.M."/>
            <person name="Lee H.J."/>
            <person name="Jeon C.O."/>
        </authorList>
    </citation>
    <scope>NUCLEOTIDE SEQUENCE [LARGE SCALE GENOMIC DNA]</scope>
    <source>
        <strain evidence="2 3">AD3</strain>
    </source>
</reference>
<gene>
    <name evidence="2" type="ORF">P278_16700</name>
</gene>
<comment type="caution">
    <text evidence="2">The sequence shown here is derived from an EMBL/GenBank/DDBJ whole genome shotgun (WGS) entry which is preliminary data.</text>
</comment>